<dbReference type="KEGG" id="mha:HF1_04050"/>
<dbReference type="EMBL" id="FR773153">
    <property type="protein sequence ID" value="CBY92413.1"/>
    <property type="molecule type" value="Genomic_DNA"/>
</dbReference>
<accession>E8ZGZ2</accession>
<keyword evidence="3" id="KW-1185">Reference proteome</keyword>
<feature type="compositionally biased region" description="Basic and acidic residues" evidence="1">
    <location>
        <begin position="144"/>
        <end position="160"/>
    </location>
</feature>
<evidence type="ECO:0000313" key="2">
    <source>
        <dbReference type="EMBL" id="CBY92413.1"/>
    </source>
</evidence>
<name>E8ZGZ2_MYCHL</name>
<proteinExistence type="predicted"/>
<feature type="compositionally biased region" description="Polar residues" evidence="1">
    <location>
        <begin position="126"/>
        <end position="138"/>
    </location>
</feature>
<dbReference type="OrthoDB" id="9826634at2"/>
<gene>
    <name evidence="2" type="ordered locus">HF1_04050</name>
</gene>
<organism evidence="2 3">
    <name type="scientific">Mycoplasma haemofelis (strain Langford 1)</name>
    <name type="common">Haemobartonella felis</name>
    <dbReference type="NCBI Taxonomy" id="941640"/>
    <lineage>
        <taxon>Bacteria</taxon>
        <taxon>Bacillati</taxon>
        <taxon>Mycoplasmatota</taxon>
        <taxon>Mollicutes</taxon>
        <taxon>Mycoplasmataceae</taxon>
        <taxon>Mycoplasma</taxon>
    </lineage>
</organism>
<sequence>MKTLTTALAGGGSLASAGAGFWAYKHFSTSKSVSDQLTEEKFVLLNDSEAHKTHWTKLLEEYNKQKAHKNKIFTDGSKDLTVDELKGACKKALGDGSDSTEVYSKSKRWCVVPTTLSEHLSKHSFKSLSTEDNNNPDQSAWEGKITEHEKPDNANRRIKDLSGVNQDKWKAVMGECKNVSGKKNYEDEFDSYFEKYKDWCSVKNLQET</sequence>
<dbReference type="Proteomes" id="UP000008637">
    <property type="component" value="Chromosome"/>
</dbReference>
<reference evidence="2 3" key="1">
    <citation type="journal article" date="2011" name="J. Bacteriol.">
        <title>Complete genome sequence of Mycoplasma haemofelis, a hemotropic mycoplasma.</title>
        <authorList>
            <person name="Barker E.N."/>
            <person name="Helps C.R."/>
            <person name="Peters I.R."/>
            <person name="Darby A.C."/>
            <person name="Radford A.D."/>
            <person name="Tasker S."/>
        </authorList>
    </citation>
    <scope>NUCLEOTIDE SEQUENCE [LARGE SCALE GENOMIC DNA]</scope>
    <source>
        <strain evidence="2 3">Langford 1</strain>
    </source>
</reference>
<protein>
    <submittedName>
        <fullName evidence="2">Uncharacterized protein</fullName>
    </submittedName>
</protein>
<dbReference type="HOGENOM" id="CLU_098620_3_0_14"/>
<feature type="region of interest" description="Disordered" evidence="1">
    <location>
        <begin position="124"/>
        <end position="161"/>
    </location>
</feature>
<evidence type="ECO:0000256" key="1">
    <source>
        <dbReference type="SAM" id="MobiDB-lite"/>
    </source>
</evidence>
<dbReference type="AlphaFoldDB" id="E8ZGZ2"/>
<evidence type="ECO:0000313" key="3">
    <source>
        <dbReference type="Proteomes" id="UP000008637"/>
    </source>
</evidence>